<feature type="signal peptide" evidence="1">
    <location>
        <begin position="1"/>
        <end position="23"/>
    </location>
</feature>
<keyword evidence="1" id="KW-0732">Signal</keyword>
<organism evidence="3 4">
    <name type="scientific">Photinus pyralis</name>
    <name type="common">Common eastern firefly</name>
    <name type="synonym">Lampyris pyralis</name>
    <dbReference type="NCBI Taxonomy" id="7054"/>
    <lineage>
        <taxon>Eukaryota</taxon>
        <taxon>Metazoa</taxon>
        <taxon>Ecdysozoa</taxon>
        <taxon>Arthropoda</taxon>
        <taxon>Hexapoda</taxon>
        <taxon>Insecta</taxon>
        <taxon>Pterygota</taxon>
        <taxon>Neoptera</taxon>
        <taxon>Endopterygota</taxon>
        <taxon>Coleoptera</taxon>
        <taxon>Polyphaga</taxon>
        <taxon>Elateriformia</taxon>
        <taxon>Elateroidea</taxon>
        <taxon>Lampyridae</taxon>
        <taxon>Lampyrinae</taxon>
        <taxon>Photinus</taxon>
    </lineage>
</organism>
<dbReference type="GO" id="GO:0008083">
    <property type="term" value="F:growth factor activity"/>
    <property type="evidence" value="ECO:0007669"/>
    <property type="project" value="InterPro"/>
</dbReference>
<comment type="caution">
    <text evidence="3">The sequence shown here is derived from an EMBL/GenBank/DDBJ whole genome shotgun (WGS) entry which is preliminary data.</text>
</comment>
<dbReference type="InParanoid" id="A0A5N4AR78"/>
<dbReference type="GO" id="GO:0016020">
    <property type="term" value="C:membrane"/>
    <property type="evidence" value="ECO:0007669"/>
    <property type="project" value="InterPro"/>
</dbReference>
<dbReference type="InterPro" id="IPR000072">
    <property type="entry name" value="PDGF/VEGF_dom"/>
</dbReference>
<dbReference type="PROSITE" id="PS50278">
    <property type="entry name" value="PDGF_2"/>
    <property type="match status" value="1"/>
</dbReference>
<dbReference type="AlphaFoldDB" id="A0A5N4AR78"/>
<dbReference type="Proteomes" id="UP000327044">
    <property type="component" value="Unassembled WGS sequence"/>
</dbReference>
<dbReference type="SMART" id="SM00141">
    <property type="entry name" value="PDGF"/>
    <property type="match status" value="1"/>
</dbReference>
<evidence type="ECO:0000313" key="3">
    <source>
        <dbReference type="EMBL" id="KAB0799831.1"/>
    </source>
</evidence>
<sequence length="239" mass="26877">MNVYFNAAILILQLVLLLSLVSSVPRRLQKKNKGGNTRFIGKRQLIAMEALQSGPGVFHKKLKTHVQPLEESCQSASFKNEFNSIRQQVKCEPRDTVVDLVPPLGAIIIPNAVIVKRCGGMCNGFKGCLPLQTQEKKMYVKTVRNSEILCTSITVVEDLKCRCNCLQTPKDCTPFQVYSKETCSCNCQNKKDYAACIDSKNENVFWDESTCSCICEQNKTCTTGTRWEESECRCVKIRS</sequence>
<name>A0A5N4AR78_PHOPY</name>
<keyword evidence="4" id="KW-1185">Reference proteome</keyword>
<proteinExistence type="predicted"/>
<dbReference type="EMBL" id="VVIM01000005">
    <property type="protein sequence ID" value="KAB0799831.1"/>
    <property type="molecule type" value="Genomic_DNA"/>
</dbReference>
<accession>A0A5N4AR78</accession>
<protein>
    <recommendedName>
        <fullName evidence="2">Platelet-derived growth factor (PDGF) family profile domain-containing protein</fullName>
    </recommendedName>
</protein>
<dbReference type="SUPFAM" id="SSF57501">
    <property type="entry name" value="Cystine-knot cytokines"/>
    <property type="match status" value="1"/>
</dbReference>
<evidence type="ECO:0000313" key="4">
    <source>
        <dbReference type="Proteomes" id="UP000327044"/>
    </source>
</evidence>
<feature type="domain" description="Platelet-derived growth factor (PDGF) family profile" evidence="2">
    <location>
        <begin position="74"/>
        <end position="168"/>
    </location>
</feature>
<evidence type="ECO:0000256" key="1">
    <source>
        <dbReference type="SAM" id="SignalP"/>
    </source>
</evidence>
<reference evidence="3 4" key="1">
    <citation type="journal article" date="2018" name="Elife">
        <title>Firefly genomes illuminate parallel origins of bioluminescence in beetles.</title>
        <authorList>
            <person name="Fallon T.R."/>
            <person name="Lower S.E."/>
            <person name="Chang C.H."/>
            <person name="Bessho-Uehara M."/>
            <person name="Martin G.J."/>
            <person name="Bewick A.J."/>
            <person name="Behringer M."/>
            <person name="Debat H.J."/>
            <person name="Wong I."/>
            <person name="Day J.C."/>
            <person name="Suvorov A."/>
            <person name="Silva C.J."/>
            <person name="Stanger-Hall K.F."/>
            <person name="Hall D.W."/>
            <person name="Schmitz R.J."/>
            <person name="Nelson D.R."/>
            <person name="Lewis S.M."/>
            <person name="Shigenobu S."/>
            <person name="Bybee S.M."/>
            <person name="Larracuente A.M."/>
            <person name="Oba Y."/>
            <person name="Weng J.K."/>
        </authorList>
    </citation>
    <scope>NUCLEOTIDE SEQUENCE [LARGE SCALE GENOMIC DNA]</scope>
    <source>
        <strain evidence="3">1611_PpyrPB1</strain>
        <tissue evidence="3">Whole body</tissue>
    </source>
</reference>
<feature type="chain" id="PRO_5024409559" description="Platelet-derived growth factor (PDGF) family profile domain-containing protein" evidence="1">
    <location>
        <begin position="24"/>
        <end position="239"/>
    </location>
</feature>
<gene>
    <name evidence="3" type="ORF">PPYR_07711</name>
</gene>
<dbReference type="InterPro" id="IPR029034">
    <property type="entry name" value="Cystine-knot_cytokine"/>
</dbReference>
<dbReference type="Gene3D" id="2.10.90.10">
    <property type="entry name" value="Cystine-knot cytokines"/>
    <property type="match status" value="1"/>
</dbReference>
<evidence type="ECO:0000259" key="2">
    <source>
        <dbReference type="PROSITE" id="PS50278"/>
    </source>
</evidence>